<accession>A0A9D4Z683</accession>
<proteinExistence type="inferred from homology"/>
<evidence type="ECO:0000313" key="2">
    <source>
        <dbReference type="EMBL" id="KAI5062859.1"/>
    </source>
</evidence>
<dbReference type="Proteomes" id="UP000886520">
    <property type="component" value="Chromosome 21"/>
</dbReference>
<dbReference type="AlphaFoldDB" id="A0A9D4Z683"/>
<dbReference type="PANTHER" id="PTHR42820">
    <property type="entry name" value="SHORT-CHAIN DEHYDROGENASE REDUCTASE"/>
    <property type="match status" value="1"/>
</dbReference>
<dbReference type="InterPro" id="IPR036291">
    <property type="entry name" value="NAD(P)-bd_dom_sf"/>
</dbReference>
<dbReference type="InterPro" id="IPR002347">
    <property type="entry name" value="SDR_fam"/>
</dbReference>
<protein>
    <submittedName>
        <fullName evidence="2">Uncharacterized protein</fullName>
    </submittedName>
</protein>
<dbReference type="EMBL" id="JABFUD020000021">
    <property type="protein sequence ID" value="KAI5062859.1"/>
    <property type="molecule type" value="Genomic_DNA"/>
</dbReference>
<name>A0A9D4Z683_ADICA</name>
<comment type="similarity">
    <text evidence="1">Belongs to the short-chain dehydrogenases/reductases (SDR) family.</text>
</comment>
<dbReference type="Pfam" id="PF13561">
    <property type="entry name" value="adh_short_C2"/>
    <property type="match status" value="1"/>
</dbReference>
<dbReference type="PANTHER" id="PTHR42820:SF1">
    <property type="entry name" value="SHORT-CHAIN DEHYDROGENASE_REDUCTASE FAMILY PROTEIN"/>
    <property type="match status" value="1"/>
</dbReference>
<dbReference type="SUPFAM" id="SSF51735">
    <property type="entry name" value="NAD(P)-binding Rossmann-fold domains"/>
    <property type="match status" value="1"/>
</dbReference>
<keyword evidence="3" id="KW-1185">Reference proteome</keyword>
<reference evidence="2" key="1">
    <citation type="submission" date="2021-01" db="EMBL/GenBank/DDBJ databases">
        <title>Adiantum capillus-veneris genome.</title>
        <authorList>
            <person name="Fang Y."/>
            <person name="Liao Q."/>
        </authorList>
    </citation>
    <scope>NUCLEOTIDE SEQUENCE</scope>
    <source>
        <strain evidence="2">H3</strain>
        <tissue evidence="2">Leaf</tissue>
    </source>
</reference>
<sequence>MFVKNGAVVVIADIQDERGSRLVDELGPHRVAYTHCNVSIEHDMEDLVKFALDKWGKLDSMFNNAGIVGKNMTSDATNVDMDDFDHVDQCAWHCAWGKVCKQSNGGR</sequence>
<evidence type="ECO:0000256" key="1">
    <source>
        <dbReference type="ARBA" id="ARBA00006484"/>
    </source>
</evidence>
<organism evidence="2 3">
    <name type="scientific">Adiantum capillus-veneris</name>
    <name type="common">Maidenhair fern</name>
    <dbReference type="NCBI Taxonomy" id="13818"/>
    <lineage>
        <taxon>Eukaryota</taxon>
        <taxon>Viridiplantae</taxon>
        <taxon>Streptophyta</taxon>
        <taxon>Embryophyta</taxon>
        <taxon>Tracheophyta</taxon>
        <taxon>Polypodiopsida</taxon>
        <taxon>Polypodiidae</taxon>
        <taxon>Polypodiales</taxon>
        <taxon>Pteridineae</taxon>
        <taxon>Pteridaceae</taxon>
        <taxon>Vittarioideae</taxon>
        <taxon>Adiantum</taxon>
    </lineage>
</organism>
<comment type="caution">
    <text evidence="2">The sequence shown here is derived from an EMBL/GenBank/DDBJ whole genome shotgun (WGS) entry which is preliminary data.</text>
</comment>
<dbReference type="OrthoDB" id="294295at2759"/>
<gene>
    <name evidence="2" type="ORF">GOP47_0021406</name>
</gene>
<evidence type="ECO:0000313" key="3">
    <source>
        <dbReference type="Proteomes" id="UP000886520"/>
    </source>
</evidence>
<dbReference type="Gene3D" id="3.40.50.720">
    <property type="entry name" value="NAD(P)-binding Rossmann-like Domain"/>
    <property type="match status" value="1"/>
</dbReference>